<protein>
    <submittedName>
        <fullName evidence="2">Homeobox domain-containing protein</fullName>
    </submittedName>
</protein>
<sequence>MQPVIPNMGTTIMPPSRRNLNSVNGIRNKIIVKTAQKRFNLYYLNNIEDDHKPHVDSDEDAAARMRLKRKLQRNRTSFTQEQIENLEREFERTHYPDVFARENLAAKINLPEARIQVWFSNRRAKWRREEKARAQKRPHGIDGAQIVQQHNGIPTPSSSVSSSGSAGSTASAASSSNGSGGGHNTGCGVLSPQHASMLNSQTIQSQSITSTTPLLTNGDSNATLAAAAIAANNNNNANGTNNGSANGSTGVSPAATPTARYPHQAMPHNFMQYGTHMYANLPMDPYSSYNFAMGHTHTQQDFTTYPMFPSATRPTYDTINVSKIQIIYP</sequence>
<accession>A0AC35G3A8</accession>
<evidence type="ECO:0000313" key="1">
    <source>
        <dbReference type="Proteomes" id="UP000887580"/>
    </source>
</evidence>
<reference evidence="2" key="1">
    <citation type="submission" date="2022-11" db="UniProtKB">
        <authorList>
            <consortium name="WormBaseParasite"/>
        </authorList>
    </citation>
    <scope>IDENTIFICATION</scope>
</reference>
<dbReference type="WBParaSite" id="PS1159_v2.g23645.t2">
    <property type="protein sequence ID" value="PS1159_v2.g23645.t2"/>
    <property type="gene ID" value="PS1159_v2.g23645"/>
</dbReference>
<evidence type="ECO:0000313" key="2">
    <source>
        <dbReference type="WBParaSite" id="PS1159_v2.g23645.t2"/>
    </source>
</evidence>
<name>A0AC35G3A8_9BILA</name>
<dbReference type="Proteomes" id="UP000887580">
    <property type="component" value="Unplaced"/>
</dbReference>
<proteinExistence type="predicted"/>
<organism evidence="1 2">
    <name type="scientific">Panagrolaimus sp. PS1159</name>
    <dbReference type="NCBI Taxonomy" id="55785"/>
    <lineage>
        <taxon>Eukaryota</taxon>
        <taxon>Metazoa</taxon>
        <taxon>Ecdysozoa</taxon>
        <taxon>Nematoda</taxon>
        <taxon>Chromadorea</taxon>
        <taxon>Rhabditida</taxon>
        <taxon>Tylenchina</taxon>
        <taxon>Panagrolaimomorpha</taxon>
        <taxon>Panagrolaimoidea</taxon>
        <taxon>Panagrolaimidae</taxon>
        <taxon>Panagrolaimus</taxon>
    </lineage>
</organism>